<organism evidence="4 5">
    <name type="scientific">Sporothrix bragantina</name>
    <dbReference type="NCBI Taxonomy" id="671064"/>
    <lineage>
        <taxon>Eukaryota</taxon>
        <taxon>Fungi</taxon>
        <taxon>Dikarya</taxon>
        <taxon>Ascomycota</taxon>
        <taxon>Pezizomycotina</taxon>
        <taxon>Sordariomycetes</taxon>
        <taxon>Sordariomycetidae</taxon>
        <taxon>Ophiostomatales</taxon>
        <taxon>Ophiostomataceae</taxon>
        <taxon>Sporothrix</taxon>
    </lineage>
</organism>
<evidence type="ECO:0000256" key="3">
    <source>
        <dbReference type="SAM" id="SignalP"/>
    </source>
</evidence>
<dbReference type="Proteomes" id="UP001642406">
    <property type="component" value="Unassembled WGS sequence"/>
</dbReference>
<dbReference type="InterPro" id="IPR017946">
    <property type="entry name" value="PLC-like_Pdiesterase_TIM-brl"/>
</dbReference>
<name>A0ABP0AUM1_9PEZI</name>
<comment type="similarity">
    <text evidence="1">Belongs to the AIM6 family.</text>
</comment>
<protein>
    <recommendedName>
        <fullName evidence="2">Altered inheritance of mitochondria protein 6</fullName>
    </recommendedName>
</protein>
<evidence type="ECO:0000313" key="4">
    <source>
        <dbReference type="EMBL" id="CAK7210961.1"/>
    </source>
</evidence>
<feature type="chain" id="PRO_5047048465" description="Altered inheritance of mitochondria protein 6" evidence="3">
    <location>
        <begin position="20"/>
        <end position="326"/>
    </location>
</feature>
<feature type="signal peptide" evidence="3">
    <location>
        <begin position="1"/>
        <end position="19"/>
    </location>
</feature>
<accession>A0ABP0AUM1</accession>
<dbReference type="SUPFAM" id="SSF51695">
    <property type="entry name" value="PLC-like phosphodiesterases"/>
    <property type="match status" value="1"/>
</dbReference>
<dbReference type="InterPro" id="IPR039559">
    <property type="entry name" value="AIM6_PI-PLC-like_dom"/>
</dbReference>
<sequence>MACLTVLLVLVVLVLTVHAVYDHGDYHDGSSDTILANLGLSGSDSQPPSQYAADFLRDVVPIACHSHNDYWRKVPLFTALHAGCIGTEADVWLVDDDLYVGHDQSALTPNRTLQSLYLDPLMDILERANPSTNASSGISTTPRGVFDMSPNQTLSLLIDVKTDGAATFRKVLEQVEPLRQRGWLSTFDNGKVQLGPITLVGSGNTPFHVVIENSTYRYAFFDAPLDQLEDSMYNSTNSYYSSVGLRQALGIVWFGWFRNSQIERMSEQLQQAHERGLKARYWSLPSWPVQVRDAVWGTLIYEGVDLLNVDDVEAAAHADWTKKKSN</sequence>
<reference evidence="4 5" key="1">
    <citation type="submission" date="2024-01" db="EMBL/GenBank/DDBJ databases">
        <authorList>
            <person name="Allen C."/>
            <person name="Tagirdzhanova G."/>
        </authorList>
    </citation>
    <scope>NUCLEOTIDE SEQUENCE [LARGE SCALE GENOMIC DNA]</scope>
</reference>
<dbReference type="PANTHER" id="PTHR31571">
    <property type="entry name" value="ALTERED INHERITANCE OF MITOCHONDRIA PROTEIN 6"/>
    <property type="match status" value="1"/>
</dbReference>
<dbReference type="EMBL" id="CAWUHC010000005">
    <property type="protein sequence ID" value="CAK7210961.1"/>
    <property type="molecule type" value="Genomic_DNA"/>
</dbReference>
<evidence type="ECO:0000313" key="5">
    <source>
        <dbReference type="Proteomes" id="UP001642406"/>
    </source>
</evidence>
<dbReference type="PANTHER" id="PTHR31571:SF1">
    <property type="entry name" value="ALTERED INHERITANCE OF MITOCHONDRIA PROTEIN 6"/>
    <property type="match status" value="1"/>
</dbReference>
<dbReference type="Gene3D" id="3.20.20.190">
    <property type="entry name" value="Phosphatidylinositol (PI) phosphodiesterase"/>
    <property type="match status" value="1"/>
</dbReference>
<evidence type="ECO:0000256" key="1">
    <source>
        <dbReference type="ARBA" id="ARBA00008858"/>
    </source>
</evidence>
<comment type="caution">
    <text evidence="4">The sequence shown here is derived from an EMBL/GenBank/DDBJ whole genome shotgun (WGS) entry which is preliminary data.</text>
</comment>
<dbReference type="CDD" id="cd08577">
    <property type="entry name" value="PI-PLCc_GDPD_SF_unchar3"/>
    <property type="match status" value="1"/>
</dbReference>
<keyword evidence="3" id="KW-0732">Signal</keyword>
<dbReference type="InterPro" id="IPR051236">
    <property type="entry name" value="HAT_RTT109-like"/>
</dbReference>
<keyword evidence="5" id="KW-1185">Reference proteome</keyword>
<evidence type="ECO:0000256" key="2">
    <source>
        <dbReference type="ARBA" id="ARBA00014286"/>
    </source>
</evidence>
<gene>
    <name evidence="4" type="ORF">SBRCBS47491_000956</name>
</gene>
<proteinExistence type="inferred from homology"/>